<feature type="compositionally biased region" description="Low complexity" evidence="9">
    <location>
        <begin position="796"/>
        <end position="805"/>
    </location>
</feature>
<dbReference type="SUPFAM" id="SSF57850">
    <property type="entry name" value="RING/U-box"/>
    <property type="match status" value="1"/>
</dbReference>
<evidence type="ECO:0000256" key="2">
    <source>
        <dbReference type="ARBA" id="ARBA00004906"/>
    </source>
</evidence>
<dbReference type="AlphaFoldDB" id="A0A6F9DJA2"/>
<evidence type="ECO:0000313" key="12">
    <source>
        <dbReference type="EMBL" id="CAB3263219.1"/>
    </source>
</evidence>
<dbReference type="CDD" id="cd16615">
    <property type="entry name" value="RING-HC_ZNF598"/>
    <property type="match status" value="1"/>
</dbReference>
<feature type="compositionally biased region" description="Low complexity" evidence="9">
    <location>
        <begin position="527"/>
        <end position="539"/>
    </location>
</feature>
<feature type="domain" description="RING-type" evidence="10">
    <location>
        <begin position="120"/>
        <end position="160"/>
    </location>
</feature>
<dbReference type="InterPro" id="IPR041888">
    <property type="entry name" value="RING-HC_ZNF598/HEL2"/>
</dbReference>
<dbReference type="GO" id="GO:0043022">
    <property type="term" value="F:ribosome binding"/>
    <property type="evidence" value="ECO:0007669"/>
    <property type="project" value="TreeGrafter"/>
</dbReference>
<organism evidence="12">
    <name type="scientific">Phallusia mammillata</name>
    <dbReference type="NCBI Taxonomy" id="59560"/>
    <lineage>
        <taxon>Eukaryota</taxon>
        <taxon>Metazoa</taxon>
        <taxon>Chordata</taxon>
        <taxon>Tunicata</taxon>
        <taxon>Ascidiacea</taxon>
        <taxon>Phlebobranchia</taxon>
        <taxon>Ascidiidae</taxon>
        <taxon>Phallusia</taxon>
    </lineage>
</organism>
<evidence type="ECO:0000256" key="1">
    <source>
        <dbReference type="ARBA" id="ARBA00000900"/>
    </source>
</evidence>
<evidence type="ECO:0000256" key="9">
    <source>
        <dbReference type="SAM" id="MobiDB-lite"/>
    </source>
</evidence>
<dbReference type="InterPro" id="IPR001841">
    <property type="entry name" value="Znf_RING"/>
</dbReference>
<dbReference type="GO" id="GO:0008270">
    <property type="term" value="F:zinc ion binding"/>
    <property type="evidence" value="ECO:0007669"/>
    <property type="project" value="UniProtKB-KW"/>
</dbReference>
<comment type="catalytic activity">
    <reaction evidence="1">
        <text>S-ubiquitinyl-[E2 ubiquitin-conjugating enzyme]-L-cysteine + [acceptor protein]-L-lysine = [E2 ubiquitin-conjugating enzyme]-L-cysteine + N(6)-ubiquitinyl-[acceptor protein]-L-lysine.</text>
        <dbReference type="EC" id="2.3.2.27"/>
    </reaction>
</comment>
<sequence>MGSIETEIIEFVIARLLREQDNSLYLNSLGSYMTKLSKKNRKYIQKIGGFEKFIHRNPNKFAIIDERVHLLSTEGISIRATQSEPEVTVPKPVIKSNQPDAPADSAIISIIKELKNNPTCMVCSDDITIFAYGLCFHPICFKCCTKLRVLCLDKHCPACRAELPKVVYTTSLRQFSSIDLSCLNKEQKYGIYFETRKMYASHKKLLEHPCPNCNSTFDEFDRLEKHLKEKHAEYFCKICVKQCKTFTHERISYSREELALHEQQGDAGDGSAHKGHPLCQFCNQRYLDRDELYRHLNMNHITCKLCDNADNIFYIDLEGLWDHFEEEHFPCDAPDCRLNMNSAFRDELDLQAHKVSAHPNMRNKSERKQEKRVHLQVSYGRQQSRGFEFTSPQKETTIVRHPDGSIECDGTVLGQHLNSYFGFIQPDGDDLAFNDNIFFNQQSCNLDPTELLPNFFTHGDRVRVRATRAEHQRSKWRAVTVEKITSETLALGPGPGPAASGIGRVYTTSESSDMSSASLQADEFPALHSPRSSSQLSSNASWNNLNVHKKQKIPYKPAASPGPSGTTKKVTESSQKKNGACPEYGTGVVHHNLHKEFGFIVWKGAKDFTDNIYFHRMCYLEGMNLRHCGELTQELPIGTKVEYKLDYKSPNNGIKSKYRAQWVKKFGVSPSTSSNEETSKSAAKVEHAAPPAEGIGTVHAKLQSNFGFIVWDGCQGQEDNIYFNKFTYEKGSGLIDNDSWNLTTELKPGAKVRYVIDVTQGFMGTSKYRASKVWKYEENAVPPSTSQQQRRHSKTDSLSSASTSSRGEPPSIKQDKSPKKQTNGVTKPIVTTKITVKELLEQTKAQEVTPSASPTPDPQRDLILDLEQNGTDGLCNGTSDGGDFVYNSSDEDFQHFGSSIDENVEGLSDSFHESDISYSPVPVEDDAERAFHEILKDISGKDYNQVLKPLVIGCSQDSSNCIFVQFSRRDPTKIFLSTPKGATPNSTESKAGAIHHVECKCSGFDDNVVGGLIIRGVLSCDTPNVMNVVGSSHYVLLHRNDKGAVESLTLHFRR</sequence>
<feature type="region of interest" description="Disordered" evidence="9">
    <location>
        <begin position="668"/>
        <end position="688"/>
    </location>
</feature>
<dbReference type="Pfam" id="PF25447">
    <property type="entry name" value="RING_ZNF598"/>
    <property type="match status" value="1"/>
</dbReference>
<evidence type="ECO:0000256" key="7">
    <source>
        <dbReference type="ARBA" id="ARBA00035113"/>
    </source>
</evidence>
<dbReference type="GO" id="GO:0016567">
    <property type="term" value="P:protein ubiquitination"/>
    <property type="evidence" value="ECO:0007669"/>
    <property type="project" value="TreeGrafter"/>
</dbReference>
<comment type="pathway">
    <text evidence="2">Protein modification; protein ubiquitination.</text>
</comment>
<dbReference type="PROSITE" id="PS00028">
    <property type="entry name" value="ZINC_FINGER_C2H2_1"/>
    <property type="match status" value="2"/>
</dbReference>
<dbReference type="PROSITE" id="PS50089">
    <property type="entry name" value="ZF_RING_2"/>
    <property type="match status" value="1"/>
</dbReference>
<evidence type="ECO:0000256" key="8">
    <source>
        <dbReference type="PROSITE-ProRule" id="PRU00042"/>
    </source>
</evidence>
<evidence type="ECO:0000256" key="4">
    <source>
        <dbReference type="ARBA" id="ARBA00022723"/>
    </source>
</evidence>
<evidence type="ECO:0000256" key="3">
    <source>
        <dbReference type="ARBA" id="ARBA00012483"/>
    </source>
</evidence>
<dbReference type="EMBL" id="LR787357">
    <property type="protein sequence ID" value="CAB3263219.1"/>
    <property type="molecule type" value="mRNA"/>
</dbReference>
<gene>
    <name evidence="12" type="primary">LOC104266457</name>
</gene>
<dbReference type="InterPro" id="IPR013087">
    <property type="entry name" value="Znf_C2H2_type"/>
</dbReference>
<dbReference type="PANTHER" id="PTHR22938:SF0">
    <property type="entry name" value="E3 UBIQUITIN-PROTEIN LIGASE ZNF598"/>
    <property type="match status" value="1"/>
</dbReference>
<feature type="domain" description="C2H2-type" evidence="11">
    <location>
        <begin position="208"/>
        <end position="232"/>
    </location>
</feature>
<evidence type="ECO:0000259" key="11">
    <source>
        <dbReference type="PROSITE" id="PS50157"/>
    </source>
</evidence>
<comment type="similarity">
    <text evidence="7">Belongs to the ZNF598/HEL2 family.</text>
</comment>
<keyword evidence="5 8" id="KW-0863">Zinc-finger</keyword>
<dbReference type="PANTHER" id="PTHR22938">
    <property type="entry name" value="ZINC FINGER PROTEIN 598"/>
    <property type="match status" value="1"/>
</dbReference>
<reference evidence="12" key="1">
    <citation type="submission" date="2020-04" db="EMBL/GenBank/DDBJ databases">
        <authorList>
            <person name="Neveu A P."/>
        </authorList>
    </citation>
    <scope>NUCLEOTIDE SEQUENCE</scope>
    <source>
        <tissue evidence="12">Whole embryo</tissue>
    </source>
</reference>
<dbReference type="PROSITE" id="PS50157">
    <property type="entry name" value="ZINC_FINGER_C2H2_2"/>
    <property type="match status" value="1"/>
</dbReference>
<dbReference type="GO" id="GO:0072344">
    <property type="term" value="P:rescue of stalled ribosome"/>
    <property type="evidence" value="ECO:0007669"/>
    <property type="project" value="InterPro"/>
</dbReference>
<dbReference type="GO" id="GO:0061630">
    <property type="term" value="F:ubiquitin protein ligase activity"/>
    <property type="evidence" value="ECO:0007669"/>
    <property type="project" value="UniProtKB-EC"/>
</dbReference>
<feature type="region of interest" description="Disordered" evidence="9">
    <location>
        <begin position="517"/>
        <end position="539"/>
    </location>
</feature>
<feature type="region of interest" description="Disordered" evidence="9">
    <location>
        <begin position="779"/>
        <end position="828"/>
    </location>
</feature>
<keyword evidence="4" id="KW-0479">Metal-binding</keyword>
<evidence type="ECO:0000259" key="10">
    <source>
        <dbReference type="PROSITE" id="PS50089"/>
    </source>
</evidence>
<feature type="region of interest" description="Disordered" evidence="9">
    <location>
        <begin position="551"/>
        <end position="578"/>
    </location>
</feature>
<name>A0A6F9DJA2_9ASCI</name>
<protein>
    <recommendedName>
        <fullName evidence="3">RING-type E3 ubiquitin transferase</fullName>
        <ecNumber evidence="3">2.3.2.27</ecNumber>
    </recommendedName>
</protein>
<dbReference type="InterPro" id="IPR044288">
    <property type="entry name" value="ZNF598/HEL2"/>
</dbReference>
<evidence type="ECO:0000256" key="5">
    <source>
        <dbReference type="ARBA" id="ARBA00022771"/>
    </source>
</evidence>
<evidence type="ECO:0000256" key="6">
    <source>
        <dbReference type="ARBA" id="ARBA00022833"/>
    </source>
</evidence>
<dbReference type="SMART" id="SM00355">
    <property type="entry name" value="ZnF_C2H2"/>
    <property type="match status" value="4"/>
</dbReference>
<accession>A0A6F9DJA2</accession>
<keyword evidence="6" id="KW-0862">Zinc</keyword>
<proteinExistence type="evidence at transcript level"/>
<dbReference type="EC" id="2.3.2.27" evidence="3"/>
<feature type="compositionally biased region" description="Basic and acidic residues" evidence="9">
    <location>
        <begin position="677"/>
        <end position="687"/>
    </location>
</feature>